<keyword evidence="3" id="KW-1185">Reference proteome</keyword>
<reference evidence="2" key="1">
    <citation type="submission" date="2007-10" db="EMBL/GenBank/DDBJ databases">
        <title>Complete sequence of Plasmid2 pDGEO02 of Deinococcus geothermalis DSM 11300.</title>
        <authorList>
            <consortium name="US DOE Joint Genome Institute"/>
            <person name="Copeland A."/>
            <person name="Lucas S."/>
            <person name="Lapidus A."/>
            <person name="Barry K."/>
            <person name="Detter J.C."/>
            <person name="Glavina del Rio T."/>
            <person name="Hammon N."/>
            <person name="Israni S."/>
            <person name="Dalin E."/>
            <person name="Tice H."/>
            <person name="Pitluck S."/>
            <person name="Brettin T."/>
            <person name="Bruce D."/>
            <person name="Han C."/>
            <person name="Tapia R."/>
            <person name="Saunders E."/>
            <person name="Gilna P."/>
            <person name="Schmutz J."/>
            <person name="Larimer F."/>
            <person name="Land M."/>
            <person name="Hauser L."/>
            <person name="Kyrpides N."/>
            <person name="Kim E."/>
            <person name="Daly M.J."/>
            <person name="Fredrickson J.K."/>
            <person name="Makarova K.S."/>
            <person name="Gaidamakova E.K."/>
            <person name="Zhai M."/>
            <person name="Richardson P."/>
        </authorList>
    </citation>
    <scope>NUCLEOTIDE SEQUENCE [LARGE SCALE GENOMIC DNA]</scope>
    <source>
        <strain evidence="2">DSM 11300</strain>
        <plasmid evidence="2">pDGEO02</plasmid>
    </source>
</reference>
<accession>A8ZRC9</accession>
<evidence type="ECO:0000313" key="2">
    <source>
        <dbReference type="EMBL" id="ABW35038.1"/>
    </source>
</evidence>
<organism evidence="2 3">
    <name type="scientific">Deinococcus geothermalis (strain DSM 11300 / CIP 105573 / AG-3a)</name>
    <dbReference type="NCBI Taxonomy" id="319795"/>
    <lineage>
        <taxon>Bacteria</taxon>
        <taxon>Thermotogati</taxon>
        <taxon>Deinococcota</taxon>
        <taxon>Deinococci</taxon>
        <taxon>Deinococcales</taxon>
        <taxon>Deinococcaceae</taxon>
        <taxon>Deinococcus</taxon>
    </lineage>
</organism>
<evidence type="ECO:0000256" key="1">
    <source>
        <dbReference type="SAM" id="MobiDB-lite"/>
    </source>
</evidence>
<dbReference type="HOGENOM" id="CLU_882009_0_0_0"/>
<keyword evidence="2" id="KW-0614">Plasmid</keyword>
<evidence type="ECO:0000313" key="3">
    <source>
        <dbReference type="Proteomes" id="UP000002431"/>
    </source>
</evidence>
<name>A8ZRC9_DEIGD</name>
<dbReference type="AlphaFoldDB" id="A8ZRC9"/>
<geneLocation type="plasmid" evidence="2 3">
    <name>pDGEO02</name>
</geneLocation>
<dbReference type="RefSeq" id="WP_012173346.1">
    <property type="nucleotide sequence ID" value="NC_009939.1"/>
</dbReference>
<feature type="region of interest" description="Disordered" evidence="1">
    <location>
        <begin position="218"/>
        <end position="315"/>
    </location>
</feature>
<protein>
    <submittedName>
        <fullName evidence="2">Zn-dependent peptidase</fullName>
    </submittedName>
</protein>
<dbReference type="KEGG" id="dge:Dgeo_2996"/>
<dbReference type="Proteomes" id="UP000002431">
    <property type="component" value="Plasmid pDGEO02"/>
</dbReference>
<sequence length="315" mass="34755">MLTIPASRTTQPWFQQRSIRKAVLDIFRYCSRKMSYALLMKPSDDLAWVSPERRLVFITTSLPEVPEGVRFDPVGEDLRRSLFLVGFAAHEAGHVRFSFAKPAGTLGELWNALEDERMERLMARAYPELRLAQAFTFLGDVASARAQEKFTGSALEGCLFWRWEHDRLAPRWQVNEQDADLWEDVRPLVEAAWQARDSNQVTWIARQILGLVRAQQQEQLQAPDTGAPQPGNGSDGDNRDPEEQERECGSGGASATTEQGGDPEGAGEDTGDDIAVPESWDGQVSAGGANADARDGSSEGSVRLSFCDVDGGRVA</sequence>
<proteinExistence type="predicted"/>
<dbReference type="EMBL" id="CP000856">
    <property type="protein sequence ID" value="ABW35038.1"/>
    <property type="molecule type" value="Genomic_DNA"/>
</dbReference>
<gene>
    <name evidence="2" type="ORF">Dgeo_2996</name>
</gene>